<dbReference type="InterPro" id="IPR051906">
    <property type="entry name" value="TolC-like"/>
</dbReference>
<comment type="similarity">
    <text evidence="2">Belongs to the outer membrane factor (OMF) (TC 1.B.17) family.</text>
</comment>
<evidence type="ECO:0000313" key="10">
    <source>
        <dbReference type="EMBL" id="QDT59619.1"/>
    </source>
</evidence>
<evidence type="ECO:0000313" key="11">
    <source>
        <dbReference type="Proteomes" id="UP000315003"/>
    </source>
</evidence>
<feature type="compositionally biased region" description="Basic and acidic residues" evidence="9">
    <location>
        <begin position="1"/>
        <end position="10"/>
    </location>
</feature>
<feature type="region of interest" description="Disordered" evidence="9">
    <location>
        <begin position="1"/>
        <end position="60"/>
    </location>
</feature>
<gene>
    <name evidence="10" type="ORF">SV7mr_21280</name>
</gene>
<dbReference type="GO" id="GO:0009279">
    <property type="term" value="C:cell outer membrane"/>
    <property type="evidence" value="ECO:0007669"/>
    <property type="project" value="UniProtKB-SubCell"/>
</dbReference>
<proteinExistence type="inferred from homology"/>
<keyword evidence="5" id="KW-0812">Transmembrane</keyword>
<dbReference type="GO" id="GO:0015562">
    <property type="term" value="F:efflux transmembrane transporter activity"/>
    <property type="evidence" value="ECO:0007669"/>
    <property type="project" value="InterPro"/>
</dbReference>
<evidence type="ECO:0000256" key="4">
    <source>
        <dbReference type="ARBA" id="ARBA00022452"/>
    </source>
</evidence>
<evidence type="ECO:0000256" key="1">
    <source>
        <dbReference type="ARBA" id="ARBA00004442"/>
    </source>
</evidence>
<feature type="coiled-coil region" evidence="8">
    <location>
        <begin position="213"/>
        <end position="247"/>
    </location>
</feature>
<keyword evidence="8" id="KW-0175">Coiled coil</keyword>
<evidence type="ECO:0000256" key="8">
    <source>
        <dbReference type="SAM" id="Coils"/>
    </source>
</evidence>
<evidence type="ECO:0000256" key="9">
    <source>
        <dbReference type="SAM" id="MobiDB-lite"/>
    </source>
</evidence>
<dbReference type="InterPro" id="IPR003423">
    <property type="entry name" value="OMP_efflux"/>
</dbReference>
<comment type="subcellular location">
    <subcellularLocation>
        <location evidence="1">Cell outer membrane</location>
    </subcellularLocation>
</comment>
<dbReference type="PANTHER" id="PTHR30026:SF20">
    <property type="entry name" value="OUTER MEMBRANE PROTEIN TOLC"/>
    <property type="match status" value="1"/>
</dbReference>
<evidence type="ECO:0000256" key="7">
    <source>
        <dbReference type="ARBA" id="ARBA00023237"/>
    </source>
</evidence>
<dbReference type="Pfam" id="PF02321">
    <property type="entry name" value="OEP"/>
    <property type="match status" value="1"/>
</dbReference>
<evidence type="ECO:0000256" key="6">
    <source>
        <dbReference type="ARBA" id="ARBA00023136"/>
    </source>
</evidence>
<accession>A0A517SU13</accession>
<sequence length="459" mass="51420">MVPREHDSAESRSIPTEIQSVGFSELIRNSAETPEFVPAPSDASETDRASGVETVRQEPVDTSDSVETFIALALANHPSIQAARQRVSAEFHRIPQVRSLPDPQFKNTFWPIHDQSLQTAAGRLGNQMSVSQVVPWPEKLRTKAAIVSQEVRVAQAEVQRIEREITESVRLAYYEVWFATRAIEINKETQELINDLAKVAEARYRSGGTQQDVLRARLESDRLANQLVSLEKQKQVAQADLATLVQQPVMLVMESSDKLSLANVPQQLDELIALAEQCNPKLAGLASEIQRDRQKQRLACLQKYPNLQFGLNWGLVSDDSNVISPVANGHDQINFNVGTTLPIWRDKINAGVREAANRTSSTAKRLDAERDALYGKLRRLLVQADALVEQRDIYAQRIIPRTEDTLTLAIADYRGKRTDFFSLIETYRELLMFETQLARIEASLAGTLAQVERTVGCPQ</sequence>
<organism evidence="10 11">
    <name type="scientific">Stieleria bergensis</name>
    <dbReference type="NCBI Taxonomy" id="2528025"/>
    <lineage>
        <taxon>Bacteria</taxon>
        <taxon>Pseudomonadati</taxon>
        <taxon>Planctomycetota</taxon>
        <taxon>Planctomycetia</taxon>
        <taxon>Pirellulales</taxon>
        <taxon>Pirellulaceae</taxon>
        <taxon>Stieleria</taxon>
    </lineage>
</organism>
<keyword evidence="4" id="KW-1134">Transmembrane beta strand</keyword>
<evidence type="ECO:0000256" key="5">
    <source>
        <dbReference type="ARBA" id="ARBA00022692"/>
    </source>
</evidence>
<dbReference type="EMBL" id="CP036272">
    <property type="protein sequence ID" value="QDT59619.1"/>
    <property type="molecule type" value="Genomic_DNA"/>
</dbReference>
<feature type="compositionally biased region" description="Basic and acidic residues" evidence="9">
    <location>
        <begin position="45"/>
        <end position="59"/>
    </location>
</feature>
<protein>
    <submittedName>
        <fullName evidence="10">Outer membrane efflux protein</fullName>
    </submittedName>
</protein>
<dbReference type="Gene3D" id="1.20.1600.10">
    <property type="entry name" value="Outer membrane efflux proteins (OEP)"/>
    <property type="match status" value="1"/>
</dbReference>
<dbReference type="Proteomes" id="UP000315003">
    <property type="component" value="Chromosome"/>
</dbReference>
<dbReference type="AlphaFoldDB" id="A0A517SU13"/>
<dbReference type="SUPFAM" id="SSF56954">
    <property type="entry name" value="Outer membrane efflux proteins (OEP)"/>
    <property type="match status" value="1"/>
</dbReference>
<feature type="compositionally biased region" description="Polar residues" evidence="9">
    <location>
        <begin position="11"/>
        <end position="22"/>
    </location>
</feature>
<keyword evidence="7" id="KW-0998">Cell outer membrane</keyword>
<dbReference type="GO" id="GO:0015288">
    <property type="term" value="F:porin activity"/>
    <property type="evidence" value="ECO:0007669"/>
    <property type="project" value="TreeGrafter"/>
</dbReference>
<reference evidence="10 11" key="1">
    <citation type="submission" date="2019-02" db="EMBL/GenBank/DDBJ databases">
        <title>Deep-cultivation of Planctomycetes and their phenomic and genomic characterization uncovers novel biology.</title>
        <authorList>
            <person name="Wiegand S."/>
            <person name="Jogler M."/>
            <person name="Boedeker C."/>
            <person name="Pinto D."/>
            <person name="Vollmers J."/>
            <person name="Rivas-Marin E."/>
            <person name="Kohn T."/>
            <person name="Peeters S.H."/>
            <person name="Heuer A."/>
            <person name="Rast P."/>
            <person name="Oberbeckmann S."/>
            <person name="Bunk B."/>
            <person name="Jeske O."/>
            <person name="Meyerdierks A."/>
            <person name="Storesund J.E."/>
            <person name="Kallscheuer N."/>
            <person name="Luecker S."/>
            <person name="Lage O.M."/>
            <person name="Pohl T."/>
            <person name="Merkel B.J."/>
            <person name="Hornburger P."/>
            <person name="Mueller R.-W."/>
            <person name="Bruemmer F."/>
            <person name="Labrenz M."/>
            <person name="Spormann A.M."/>
            <person name="Op den Camp H."/>
            <person name="Overmann J."/>
            <person name="Amann R."/>
            <person name="Jetten M.S.M."/>
            <person name="Mascher T."/>
            <person name="Medema M.H."/>
            <person name="Devos D.P."/>
            <person name="Kaster A.-K."/>
            <person name="Ovreas L."/>
            <person name="Rohde M."/>
            <person name="Galperin M.Y."/>
            <person name="Jogler C."/>
        </authorList>
    </citation>
    <scope>NUCLEOTIDE SEQUENCE [LARGE SCALE GENOMIC DNA]</scope>
    <source>
        <strain evidence="10 11">SV_7m_r</strain>
    </source>
</reference>
<evidence type="ECO:0000256" key="2">
    <source>
        <dbReference type="ARBA" id="ARBA00007613"/>
    </source>
</evidence>
<keyword evidence="6" id="KW-0472">Membrane</keyword>
<evidence type="ECO:0000256" key="3">
    <source>
        <dbReference type="ARBA" id="ARBA00022448"/>
    </source>
</evidence>
<dbReference type="PANTHER" id="PTHR30026">
    <property type="entry name" value="OUTER MEMBRANE PROTEIN TOLC"/>
    <property type="match status" value="1"/>
</dbReference>
<name>A0A517SU13_9BACT</name>
<keyword evidence="3" id="KW-0813">Transport</keyword>
<dbReference type="GO" id="GO:1990281">
    <property type="term" value="C:efflux pump complex"/>
    <property type="evidence" value="ECO:0007669"/>
    <property type="project" value="TreeGrafter"/>
</dbReference>
<keyword evidence="11" id="KW-1185">Reference proteome</keyword>